<evidence type="ECO:0000256" key="2">
    <source>
        <dbReference type="ARBA" id="ARBA00023136"/>
    </source>
</evidence>
<keyword evidence="3" id="KW-1133">Transmembrane helix</keyword>
<evidence type="ECO:0000256" key="1">
    <source>
        <dbReference type="ARBA" id="ARBA00005278"/>
    </source>
</evidence>
<comment type="similarity">
    <text evidence="1">Belongs to the GerABKA family.</text>
</comment>
<dbReference type="Pfam" id="PF03323">
    <property type="entry name" value="GerA"/>
    <property type="match status" value="1"/>
</dbReference>
<dbReference type="InterPro" id="IPR050768">
    <property type="entry name" value="UPF0353/GerABKA_families"/>
</dbReference>
<dbReference type="EMBL" id="JBHSNQ010000055">
    <property type="protein sequence ID" value="MFC5541460.1"/>
    <property type="molecule type" value="Genomic_DNA"/>
</dbReference>
<evidence type="ECO:0000313" key="4">
    <source>
        <dbReference type="EMBL" id="MFC5541460.1"/>
    </source>
</evidence>
<protein>
    <submittedName>
        <fullName evidence="4">Spore germination protein</fullName>
    </submittedName>
</protein>
<sequence>MIGLSPFFKKSNHKTDQTSIYPVSKIVNEYKDKQMTGILDDNVRLLKEIFHKDMDYSLRTFELFQHRHAAIVYLNSLVDQEVINHDVIKPLQHYEAPEKEPLDILKFLIDNILYFNDVKKVKDFSTIISSIVQGKAVVFIDGIAEALELYVVTKEKRSIEEPETERVVRGPRDGFIEHLSTNIALLRYRLPIPEFRVEESEVGARTKTKVVVCYIEDIANPTLVEEMKKRIDAIEIDGVLDSGYAEQFLEDNPLSPFPQLINTERPAKVVGNLLEGRVAVLFEGSPSALIAPATFNQFYHTTEDYNEHWVISSFVRVFRILALLFSLTFSSLYVTVISFHPELIPAKYVVAASSGRHSIPFPVILEVLLLELAMEVLREASIRMPQQVGGALSIVGVLVVGQAAVQAGFVSPITVVIIGMSTIGSFAIPSYNAANTFRMLRFLLIILAGTLGLLGLALGLMVVVNHMLSLRSFGVPYMDPYAPLNMKAMKDSIIRFPFYKLKKRPSNIHPQDQTRLGEMEKHYTNYNFLDKEEREKI</sequence>
<feature type="transmembrane region" description="Helical" evidence="3">
    <location>
        <begin position="389"/>
        <end position="407"/>
    </location>
</feature>
<feature type="transmembrane region" description="Helical" evidence="3">
    <location>
        <begin position="413"/>
        <end position="431"/>
    </location>
</feature>
<dbReference type="PANTHER" id="PTHR22550:SF5">
    <property type="entry name" value="LEUCINE ZIPPER PROTEIN 4"/>
    <property type="match status" value="1"/>
</dbReference>
<organism evidence="4 5">
    <name type="scientific">Ureibacillus suwonensis</name>
    <dbReference type="NCBI Taxonomy" id="313007"/>
    <lineage>
        <taxon>Bacteria</taxon>
        <taxon>Bacillati</taxon>
        <taxon>Bacillota</taxon>
        <taxon>Bacilli</taxon>
        <taxon>Bacillales</taxon>
        <taxon>Caryophanaceae</taxon>
        <taxon>Ureibacillus</taxon>
    </lineage>
</organism>
<accession>A0ABW0RC97</accession>
<feature type="transmembrane region" description="Helical" evidence="3">
    <location>
        <begin position="443"/>
        <end position="468"/>
    </location>
</feature>
<gene>
    <name evidence="4" type="ORF">ACFPOH_06665</name>
</gene>
<dbReference type="Proteomes" id="UP001595978">
    <property type="component" value="Unassembled WGS sequence"/>
</dbReference>
<feature type="transmembrane region" description="Helical" evidence="3">
    <location>
        <begin position="317"/>
        <end position="339"/>
    </location>
</feature>
<keyword evidence="2 3" id="KW-0472">Membrane</keyword>
<keyword evidence="3" id="KW-0812">Transmembrane</keyword>
<dbReference type="RefSeq" id="WP_390309141.1">
    <property type="nucleotide sequence ID" value="NZ_JBHSNQ010000055.1"/>
</dbReference>
<dbReference type="InterPro" id="IPR004995">
    <property type="entry name" value="Spore_Ger"/>
</dbReference>
<dbReference type="PANTHER" id="PTHR22550">
    <property type="entry name" value="SPORE GERMINATION PROTEIN"/>
    <property type="match status" value="1"/>
</dbReference>
<evidence type="ECO:0000256" key="3">
    <source>
        <dbReference type="SAM" id="Phobius"/>
    </source>
</evidence>
<reference evidence="5" key="1">
    <citation type="journal article" date="2019" name="Int. J. Syst. Evol. Microbiol.">
        <title>The Global Catalogue of Microorganisms (GCM) 10K type strain sequencing project: providing services to taxonomists for standard genome sequencing and annotation.</title>
        <authorList>
            <consortium name="The Broad Institute Genomics Platform"/>
            <consortium name="The Broad Institute Genome Sequencing Center for Infectious Disease"/>
            <person name="Wu L."/>
            <person name="Ma J."/>
        </authorList>
    </citation>
    <scope>NUCLEOTIDE SEQUENCE [LARGE SCALE GENOMIC DNA]</scope>
    <source>
        <strain evidence="5">CCUG 56331</strain>
    </source>
</reference>
<comment type="caution">
    <text evidence="4">The sequence shown here is derived from an EMBL/GenBank/DDBJ whole genome shotgun (WGS) entry which is preliminary data.</text>
</comment>
<proteinExistence type="inferred from homology"/>
<keyword evidence="5" id="KW-1185">Reference proteome</keyword>
<name>A0ABW0RC97_9BACL</name>
<evidence type="ECO:0000313" key="5">
    <source>
        <dbReference type="Proteomes" id="UP001595978"/>
    </source>
</evidence>
<dbReference type="PIRSF" id="PIRSF005690">
    <property type="entry name" value="GerBA"/>
    <property type="match status" value="1"/>
</dbReference>